<keyword evidence="1" id="KW-1133">Transmembrane helix</keyword>
<evidence type="ECO:0000313" key="2">
    <source>
        <dbReference type="EMBL" id="RNA22718.1"/>
    </source>
</evidence>
<evidence type="ECO:0000313" key="3">
    <source>
        <dbReference type="Proteomes" id="UP000276133"/>
    </source>
</evidence>
<proteinExistence type="predicted"/>
<comment type="caution">
    <text evidence="2">The sequence shown here is derived from an EMBL/GenBank/DDBJ whole genome shotgun (WGS) entry which is preliminary data.</text>
</comment>
<keyword evidence="1" id="KW-0472">Membrane</keyword>
<dbReference type="EMBL" id="REGN01003412">
    <property type="protein sequence ID" value="RNA22718.1"/>
    <property type="molecule type" value="Genomic_DNA"/>
</dbReference>
<evidence type="ECO:0000256" key="1">
    <source>
        <dbReference type="SAM" id="Phobius"/>
    </source>
</evidence>
<organism evidence="2 3">
    <name type="scientific">Brachionus plicatilis</name>
    <name type="common">Marine rotifer</name>
    <name type="synonym">Brachionus muelleri</name>
    <dbReference type="NCBI Taxonomy" id="10195"/>
    <lineage>
        <taxon>Eukaryota</taxon>
        <taxon>Metazoa</taxon>
        <taxon>Spiralia</taxon>
        <taxon>Gnathifera</taxon>
        <taxon>Rotifera</taxon>
        <taxon>Eurotatoria</taxon>
        <taxon>Monogononta</taxon>
        <taxon>Pseudotrocha</taxon>
        <taxon>Ploima</taxon>
        <taxon>Brachionidae</taxon>
        <taxon>Brachionus</taxon>
    </lineage>
</organism>
<name>A0A3M7RHG9_BRAPC</name>
<dbReference type="AlphaFoldDB" id="A0A3M7RHG9"/>
<protein>
    <submittedName>
        <fullName evidence="2">Uncharacterized protein</fullName>
    </submittedName>
</protein>
<gene>
    <name evidence="2" type="ORF">BpHYR1_013402</name>
</gene>
<keyword evidence="3" id="KW-1185">Reference proteome</keyword>
<accession>A0A3M7RHG9</accession>
<dbReference type="Proteomes" id="UP000276133">
    <property type="component" value="Unassembled WGS sequence"/>
</dbReference>
<feature type="transmembrane region" description="Helical" evidence="1">
    <location>
        <begin position="6"/>
        <end position="26"/>
    </location>
</feature>
<sequence length="71" mass="8488">MFVILKKYMALLLFLDFINLKVLLILNNFKKYKKGIVKLKYKLNKNSSFFDELKLKLVLFNFILNALKNTI</sequence>
<reference evidence="2 3" key="1">
    <citation type="journal article" date="2018" name="Sci. Rep.">
        <title>Genomic signatures of local adaptation to the degree of environmental predictability in rotifers.</title>
        <authorList>
            <person name="Franch-Gras L."/>
            <person name="Hahn C."/>
            <person name="Garcia-Roger E.M."/>
            <person name="Carmona M.J."/>
            <person name="Serra M."/>
            <person name="Gomez A."/>
        </authorList>
    </citation>
    <scope>NUCLEOTIDE SEQUENCE [LARGE SCALE GENOMIC DNA]</scope>
    <source>
        <strain evidence="2">HYR1</strain>
    </source>
</reference>
<keyword evidence="1" id="KW-0812">Transmembrane</keyword>